<sequence length="145" mass="16129">MSLLVNIVIADEDDFEAIGESQHPVEEWSGIQARDIDTTKIATLHCLLTGDSFEEALSRYEPVYVSAEEGAIIIRIPDELVEKLAYLDEDALDSVGEELAATEEFELTGWPTQEVMTLVEELAALAQQADSNGEAMFVWMHRLLT</sequence>
<dbReference type="EMBL" id="AP018738">
    <property type="protein sequence ID" value="BBE52257.1"/>
    <property type="molecule type" value="Genomic_DNA"/>
</dbReference>
<dbReference type="STRING" id="1188319.OYT1_02173"/>
<protein>
    <submittedName>
        <fullName evidence="1">Uncharacterized protein</fullName>
    </submittedName>
</protein>
<proteinExistence type="predicted"/>
<gene>
    <name evidence="1" type="ORF">OYT1_ch2751</name>
</gene>
<dbReference type="KEGG" id="fam:OYT1_ch2751"/>
<dbReference type="Proteomes" id="UP000033070">
    <property type="component" value="Chromosome"/>
</dbReference>
<evidence type="ECO:0000313" key="1">
    <source>
        <dbReference type="EMBL" id="BBE52257.1"/>
    </source>
</evidence>
<name>A0A2Z6GFQ8_9PROT</name>
<reference evidence="1 2" key="1">
    <citation type="submission" date="2018-06" db="EMBL/GenBank/DDBJ databases">
        <title>OYT1 Genome Sequencing.</title>
        <authorList>
            <person name="Kato S."/>
            <person name="Itoh T."/>
            <person name="Ohkuma M."/>
        </authorList>
    </citation>
    <scope>NUCLEOTIDE SEQUENCE [LARGE SCALE GENOMIC DNA]</scope>
    <source>
        <strain evidence="1 2">OYT1</strain>
    </source>
</reference>
<keyword evidence="2" id="KW-1185">Reference proteome</keyword>
<evidence type="ECO:0000313" key="2">
    <source>
        <dbReference type="Proteomes" id="UP000033070"/>
    </source>
</evidence>
<organism evidence="1 2">
    <name type="scientific">Ferriphaselus amnicola</name>
    <dbReference type="NCBI Taxonomy" id="1188319"/>
    <lineage>
        <taxon>Bacteria</taxon>
        <taxon>Pseudomonadati</taxon>
        <taxon>Pseudomonadota</taxon>
        <taxon>Betaproteobacteria</taxon>
        <taxon>Nitrosomonadales</taxon>
        <taxon>Gallionellaceae</taxon>
        <taxon>Ferriphaselus</taxon>
    </lineage>
</organism>
<accession>A0A2Z6GFQ8</accession>
<dbReference type="AlphaFoldDB" id="A0A2Z6GFQ8"/>
<dbReference type="RefSeq" id="WP_062627280.1">
    <property type="nucleotide sequence ID" value="NZ_AP018738.1"/>
</dbReference>